<dbReference type="InterPro" id="IPR036291">
    <property type="entry name" value="NAD(P)-bd_dom_sf"/>
</dbReference>
<evidence type="ECO:0000256" key="1">
    <source>
        <dbReference type="ARBA" id="ARBA00023002"/>
    </source>
</evidence>
<dbReference type="SUPFAM" id="SSF51735">
    <property type="entry name" value="NAD(P)-binding Rossmann-fold domains"/>
    <property type="match status" value="1"/>
</dbReference>
<dbReference type="InterPro" id="IPR051267">
    <property type="entry name" value="STEAP_metalloreductase"/>
</dbReference>
<dbReference type="EMBL" id="JAAXZR010000006">
    <property type="protein sequence ID" value="NLT78949.1"/>
    <property type="molecule type" value="Genomic_DNA"/>
</dbReference>
<accession>A0A971IBK2</accession>
<evidence type="ECO:0000313" key="4">
    <source>
        <dbReference type="Proteomes" id="UP000767327"/>
    </source>
</evidence>
<evidence type="ECO:0000313" key="3">
    <source>
        <dbReference type="EMBL" id="NLT78949.1"/>
    </source>
</evidence>
<comment type="caution">
    <text evidence="3">The sequence shown here is derived from an EMBL/GenBank/DDBJ whole genome shotgun (WGS) entry which is preliminary data.</text>
</comment>
<dbReference type="PANTHER" id="PTHR14239:SF10">
    <property type="entry name" value="REDUCTASE"/>
    <property type="match status" value="1"/>
</dbReference>
<dbReference type="GO" id="GO:0016491">
    <property type="term" value="F:oxidoreductase activity"/>
    <property type="evidence" value="ECO:0007669"/>
    <property type="project" value="UniProtKB-KW"/>
</dbReference>
<dbReference type="Pfam" id="PF03807">
    <property type="entry name" value="F420_oxidored"/>
    <property type="match status" value="1"/>
</dbReference>
<dbReference type="PANTHER" id="PTHR14239">
    <property type="entry name" value="DUDULIN-RELATED"/>
    <property type="match status" value="1"/>
</dbReference>
<reference evidence="3" key="2">
    <citation type="submission" date="2020-01" db="EMBL/GenBank/DDBJ databases">
        <authorList>
            <person name="Campanaro S."/>
        </authorList>
    </citation>
    <scope>NUCLEOTIDE SEQUENCE</scope>
    <source>
        <strain evidence="3">AS01afH2WH_6</strain>
    </source>
</reference>
<dbReference type="InterPro" id="IPR028939">
    <property type="entry name" value="P5C_Rdtase_cat_N"/>
</dbReference>
<proteinExistence type="predicted"/>
<gene>
    <name evidence="3" type="ORF">GXW98_01500</name>
</gene>
<sequence length="192" mass="19425">MSKVTIFGKGNMGSALSGIAEKAGAEVQVLDSSAAADTAITGDIVILAVPYPALDAIADKFGQAFAGKTVVDITNPLDFSTFDSLVTPADSSAAQELAAKLPDAHVLKAFNTNFAATLASGTIGQDTTTVLVAGDDADAKQGLTELVEAAGLAVVDAGALKRARELEAVGFLQLTLAAGEKIAWTGGFAIQR</sequence>
<reference evidence="3" key="1">
    <citation type="journal article" date="2020" name="Biotechnol. Biofuels">
        <title>New insights from the biogas microbiome by comprehensive genome-resolved metagenomics of nearly 1600 species originating from multiple anaerobic digesters.</title>
        <authorList>
            <person name="Campanaro S."/>
            <person name="Treu L."/>
            <person name="Rodriguez-R L.M."/>
            <person name="Kovalovszki A."/>
            <person name="Ziels R.M."/>
            <person name="Maus I."/>
            <person name="Zhu X."/>
            <person name="Kougias P.G."/>
            <person name="Basile A."/>
            <person name="Luo G."/>
            <person name="Schluter A."/>
            <person name="Konstantinidis K.T."/>
            <person name="Angelidaki I."/>
        </authorList>
    </citation>
    <scope>NUCLEOTIDE SEQUENCE</scope>
    <source>
        <strain evidence="3">AS01afH2WH_6</strain>
    </source>
</reference>
<keyword evidence="1" id="KW-0560">Oxidoreductase</keyword>
<protein>
    <submittedName>
        <fullName evidence="3">NADPH-dependent F420 reductase</fullName>
    </submittedName>
</protein>
<organism evidence="3 4">
    <name type="scientific">Bifidobacterium crudilactis</name>
    <dbReference type="NCBI Taxonomy" id="327277"/>
    <lineage>
        <taxon>Bacteria</taxon>
        <taxon>Bacillati</taxon>
        <taxon>Actinomycetota</taxon>
        <taxon>Actinomycetes</taxon>
        <taxon>Bifidobacteriales</taxon>
        <taxon>Bifidobacteriaceae</taxon>
        <taxon>Bifidobacterium</taxon>
    </lineage>
</organism>
<dbReference type="Gene3D" id="3.40.50.720">
    <property type="entry name" value="NAD(P)-binding Rossmann-like Domain"/>
    <property type="match status" value="1"/>
</dbReference>
<dbReference type="AlphaFoldDB" id="A0A971IBK2"/>
<evidence type="ECO:0000259" key="2">
    <source>
        <dbReference type="Pfam" id="PF03807"/>
    </source>
</evidence>
<name>A0A971IBK2_9BIFI</name>
<feature type="domain" description="Pyrroline-5-carboxylate reductase catalytic N-terminal" evidence="2">
    <location>
        <begin position="21"/>
        <end position="76"/>
    </location>
</feature>
<dbReference type="RefSeq" id="WP_273172408.1">
    <property type="nucleotide sequence ID" value="NZ_CP181270.1"/>
</dbReference>
<dbReference type="Proteomes" id="UP000767327">
    <property type="component" value="Unassembled WGS sequence"/>
</dbReference>